<proteinExistence type="predicted"/>
<feature type="transmembrane region" description="Helical" evidence="5">
    <location>
        <begin position="266"/>
        <end position="287"/>
    </location>
</feature>
<feature type="domain" description="Integral membrane bound transporter" evidence="6">
    <location>
        <begin position="206"/>
        <end position="329"/>
    </location>
</feature>
<dbReference type="EMBL" id="CP017267">
    <property type="protein sequence ID" value="APB30521.1"/>
    <property type="molecule type" value="Genomic_DNA"/>
</dbReference>
<dbReference type="InterPro" id="IPR049453">
    <property type="entry name" value="Memb_transporter_dom"/>
</dbReference>
<dbReference type="Proteomes" id="UP000191200">
    <property type="component" value="Chromosome"/>
</dbReference>
<keyword evidence="8" id="KW-1185">Reference proteome</keyword>
<dbReference type="RefSeq" id="WP_071456089.1">
    <property type="nucleotide sequence ID" value="NZ_CP017267.1"/>
</dbReference>
<dbReference type="Pfam" id="PF13515">
    <property type="entry name" value="FUSC_2"/>
    <property type="match status" value="1"/>
</dbReference>
<feature type="transmembrane region" description="Helical" evidence="5">
    <location>
        <begin position="21"/>
        <end position="53"/>
    </location>
</feature>
<accession>A0A1J0A3L5</accession>
<keyword evidence="2 5" id="KW-0812">Transmembrane</keyword>
<sequence>MTYFKHLFNTRKTNDSFLCPLGAGLAMFITLLFAIALDNTLIVTIGIMGTFSYLHFQYTSVKQNFIYILGHGVSLYLAFTLGILSSYKTEMIPFLISNISFIGFITTKLFNVPKPDYFFILMLFATGTNLKNTHNVLQTSHYLLYGILGAIISGIIISLLLKLPLNQQVKTNNKLSVQDKYYIMIYKDPDIILKALHFSSIIFCSAYLSTLFNEQNGYWILITSVAILGGENMDDIKIRSHQRLIGSVVGLVLGVILINLHLPKIIIYLSVVLLNIGVVSFIPRNYAIANFFTNPQILLLSTLNSTSVNLLIVPYCLLTTLIGVFIVLILMYLFDYGLSISKKQY</sequence>
<evidence type="ECO:0000313" key="7">
    <source>
        <dbReference type="EMBL" id="APB30521.1"/>
    </source>
</evidence>
<evidence type="ECO:0000256" key="5">
    <source>
        <dbReference type="SAM" id="Phobius"/>
    </source>
</evidence>
<dbReference type="AlphaFoldDB" id="A0A1J0A3L5"/>
<comment type="subcellular location">
    <subcellularLocation>
        <location evidence="1">Membrane</location>
        <topology evidence="1">Multi-pass membrane protein</topology>
    </subcellularLocation>
</comment>
<keyword evidence="4 5" id="KW-0472">Membrane</keyword>
<feature type="transmembrane region" description="Helical" evidence="5">
    <location>
        <begin position="308"/>
        <end position="334"/>
    </location>
</feature>
<protein>
    <recommendedName>
        <fullName evidence="6">Integral membrane bound transporter domain-containing protein</fullName>
    </recommendedName>
</protein>
<dbReference type="STRING" id="519472.BHY08_00975"/>
<dbReference type="GO" id="GO:0016020">
    <property type="term" value="C:membrane"/>
    <property type="evidence" value="ECO:0007669"/>
    <property type="project" value="UniProtKB-SubCell"/>
</dbReference>
<dbReference type="OrthoDB" id="581879at2"/>
<evidence type="ECO:0000256" key="1">
    <source>
        <dbReference type="ARBA" id="ARBA00004141"/>
    </source>
</evidence>
<evidence type="ECO:0000256" key="3">
    <source>
        <dbReference type="ARBA" id="ARBA00022989"/>
    </source>
</evidence>
<evidence type="ECO:0000256" key="2">
    <source>
        <dbReference type="ARBA" id="ARBA00022692"/>
    </source>
</evidence>
<name>A0A1J0A3L5_9ENTE</name>
<gene>
    <name evidence="7" type="ORF">BHY08_00975</name>
</gene>
<dbReference type="KEGG" id="vte:BHY08_00975"/>
<evidence type="ECO:0000259" key="6">
    <source>
        <dbReference type="Pfam" id="PF13515"/>
    </source>
</evidence>
<evidence type="ECO:0000256" key="4">
    <source>
        <dbReference type="ARBA" id="ARBA00023136"/>
    </source>
</evidence>
<keyword evidence="3 5" id="KW-1133">Transmembrane helix</keyword>
<feature type="transmembrane region" description="Helical" evidence="5">
    <location>
        <begin position="142"/>
        <end position="161"/>
    </location>
</feature>
<organism evidence="7 8">
    <name type="scientific">Vagococcus teuberi</name>
    <dbReference type="NCBI Taxonomy" id="519472"/>
    <lineage>
        <taxon>Bacteria</taxon>
        <taxon>Bacillati</taxon>
        <taxon>Bacillota</taxon>
        <taxon>Bacilli</taxon>
        <taxon>Lactobacillales</taxon>
        <taxon>Enterococcaceae</taxon>
        <taxon>Vagococcus</taxon>
    </lineage>
</organism>
<feature type="transmembrane region" description="Helical" evidence="5">
    <location>
        <begin position="65"/>
        <end position="84"/>
    </location>
</feature>
<evidence type="ECO:0000313" key="8">
    <source>
        <dbReference type="Proteomes" id="UP000191200"/>
    </source>
</evidence>
<feature type="transmembrane region" description="Helical" evidence="5">
    <location>
        <begin position="244"/>
        <end position="260"/>
    </location>
</feature>
<feature type="transmembrane region" description="Helical" evidence="5">
    <location>
        <begin position="91"/>
        <end position="110"/>
    </location>
</feature>
<reference evidence="7 8" key="1">
    <citation type="submission" date="2016-09" db="EMBL/GenBank/DDBJ databases">
        <title>Vagococcus teuberi sp. nov., isolated from the Malian artisanal sour milk fene.</title>
        <authorList>
            <person name="Wullschleger S."/>
            <person name="Seifert C."/>
            <person name="Baumgartner S."/>
            <person name="Lacroix C."/>
            <person name="Bonfoh B."/>
            <person name="Stevens M.J."/>
            <person name="Meile L."/>
        </authorList>
    </citation>
    <scope>NUCLEOTIDE SEQUENCE [LARGE SCALE GENOMIC DNA]</scope>
    <source>
        <strain evidence="7 8">DSM 21459</strain>
    </source>
</reference>